<dbReference type="Gene3D" id="3.30.420.10">
    <property type="entry name" value="Ribonuclease H-like superfamily/Ribonuclease H"/>
    <property type="match status" value="1"/>
</dbReference>
<dbReference type="InterPro" id="IPR050951">
    <property type="entry name" value="Retrovirus_Pol_polyprotein"/>
</dbReference>
<dbReference type="PANTHER" id="PTHR37984">
    <property type="entry name" value="PROTEIN CBG26694"/>
    <property type="match status" value="1"/>
</dbReference>
<dbReference type="EMBL" id="CAXAMN010016125">
    <property type="protein sequence ID" value="CAK9047434.1"/>
    <property type="molecule type" value="Genomic_DNA"/>
</dbReference>
<organism evidence="3 4">
    <name type="scientific">Durusdinium trenchii</name>
    <dbReference type="NCBI Taxonomy" id="1381693"/>
    <lineage>
        <taxon>Eukaryota</taxon>
        <taxon>Sar</taxon>
        <taxon>Alveolata</taxon>
        <taxon>Dinophyceae</taxon>
        <taxon>Suessiales</taxon>
        <taxon>Symbiodiniaceae</taxon>
        <taxon>Durusdinium</taxon>
    </lineage>
</organism>
<dbReference type="PROSITE" id="PS50994">
    <property type="entry name" value="INTEGRASE"/>
    <property type="match status" value="1"/>
</dbReference>
<evidence type="ECO:0000259" key="2">
    <source>
        <dbReference type="PROSITE" id="PS50994"/>
    </source>
</evidence>
<feature type="compositionally biased region" description="Acidic residues" evidence="1">
    <location>
        <begin position="32"/>
        <end position="43"/>
    </location>
</feature>
<dbReference type="InterPro" id="IPR036397">
    <property type="entry name" value="RNaseH_sf"/>
</dbReference>
<dbReference type="InterPro" id="IPR001584">
    <property type="entry name" value="Integrase_cat-core"/>
</dbReference>
<reference evidence="3 4" key="1">
    <citation type="submission" date="2024-02" db="EMBL/GenBank/DDBJ databases">
        <authorList>
            <person name="Chen Y."/>
            <person name="Shah S."/>
            <person name="Dougan E. K."/>
            <person name="Thang M."/>
            <person name="Chan C."/>
        </authorList>
    </citation>
    <scope>NUCLEOTIDE SEQUENCE [LARGE SCALE GENOMIC DNA]</scope>
</reference>
<keyword evidence="4" id="KW-1185">Reference proteome</keyword>
<dbReference type="Proteomes" id="UP001642484">
    <property type="component" value="Unassembled WGS sequence"/>
</dbReference>
<feature type="domain" description="Integrase catalytic" evidence="2">
    <location>
        <begin position="401"/>
        <end position="577"/>
    </location>
</feature>
<dbReference type="SUPFAM" id="SSF53098">
    <property type="entry name" value="Ribonuclease H-like"/>
    <property type="match status" value="1"/>
</dbReference>
<evidence type="ECO:0000313" key="4">
    <source>
        <dbReference type="Proteomes" id="UP001642484"/>
    </source>
</evidence>
<name>A0ABP0M9K7_9DINO</name>
<feature type="compositionally biased region" description="Basic and acidic residues" evidence="1">
    <location>
        <begin position="21"/>
        <end position="30"/>
    </location>
</feature>
<evidence type="ECO:0000256" key="1">
    <source>
        <dbReference type="SAM" id="MobiDB-lite"/>
    </source>
</evidence>
<sequence length="846" mass="95652">MRRRLQQLENEKSAVTKKAVKRDNDLHPESQESSEDYILDEPYETPLDRENDQDFQPITNQLTEHQQQVLKAQADECRSEAYGAMEQFPDPDFDISLLELCCPPDSRLAQTFLDHGKRALRVGLPAIDFGKKSGLQEVLNMIDKWKPKVLWISLPCGPYPPIQEIFNESTPEMLQKSLERKKKAKKLISHGITAARHQVNRGGEVGWEWPVNNPGWELPLVRKFWHELENAGPAFSARVDGCSYGMTGPKNMPLKKPWKIRTTSQTLARAVHRLCPGHECHEECLGGKTARDSGFYPQSMCNVIYKSVQEMMACRPNYDVFPAAYPVFDTKDMMEIEEKKKHVRPLTEEEKKQVSKLVDRLHRRTGHPSNVALAGVLRHRGAHPEVIQLAAQNQCNECQELRSAPLHAIAAIEKSETLWETVVIDNMEFTADGGIHHYMVLVDEASRLMNAYHLFSHGPAESRNATAEEVTDALGNWCLHYGMPAKVRLDPEGAFRLTLLGQWASERGIELVFCAAEDHGQIGIVERAIATLKSTIRQILQGGDYTVKQAVVSACCTHNTLERVEGYSPFQWAFGRQPTLTGRMHEKGYDDPWWTSSAVPGSSVMQNLRLRVKAQQSFLQAQSHELISRAANSKTREKTIAEGMNAPTAVWTFHTLAKDILKGEYEILDDHMFPEDVTATRSSEPDNTVDYPTKFFCYEPDAMASRAAGRPMHELFEQPLFKRQRKQLAATSDDELLATSFFAADGELHVGNMACCIELPVPQSSSELRRMKRDPETYFVRKVKGAEVKWHSWRLAMEDSQSEISCATVATLKARSSLAAEAQALAECDQELMFCRLAFMELRGKQ</sequence>
<proteinExistence type="predicted"/>
<dbReference type="InterPro" id="IPR012337">
    <property type="entry name" value="RNaseH-like_sf"/>
</dbReference>
<gene>
    <name evidence="3" type="ORF">CCMP2556_LOCUS24548</name>
</gene>
<comment type="caution">
    <text evidence="3">The sequence shown here is derived from an EMBL/GenBank/DDBJ whole genome shotgun (WGS) entry which is preliminary data.</text>
</comment>
<dbReference type="PANTHER" id="PTHR37984:SF5">
    <property type="entry name" value="PROTEIN NYNRIN-LIKE"/>
    <property type="match status" value="1"/>
</dbReference>
<evidence type="ECO:0000313" key="3">
    <source>
        <dbReference type="EMBL" id="CAK9047434.1"/>
    </source>
</evidence>
<protein>
    <recommendedName>
        <fullName evidence="2">Integrase catalytic domain-containing protein</fullName>
    </recommendedName>
</protein>
<feature type="region of interest" description="Disordered" evidence="1">
    <location>
        <begin position="1"/>
        <end position="53"/>
    </location>
</feature>
<accession>A0ABP0M9K7</accession>